<dbReference type="PANTHER" id="PTHR12526:SF510">
    <property type="entry name" value="D-INOSITOL 3-PHOSPHATE GLYCOSYLTRANSFERASE"/>
    <property type="match status" value="1"/>
</dbReference>
<dbReference type="Pfam" id="PF13439">
    <property type="entry name" value="Glyco_transf_4"/>
    <property type="match status" value="1"/>
</dbReference>
<organism evidence="5 6">
    <name type="scientific">Uabimicrobium amorphum</name>
    <dbReference type="NCBI Taxonomy" id="2596890"/>
    <lineage>
        <taxon>Bacteria</taxon>
        <taxon>Pseudomonadati</taxon>
        <taxon>Planctomycetota</taxon>
        <taxon>Candidatus Uabimicrobiia</taxon>
        <taxon>Candidatus Uabimicrobiales</taxon>
        <taxon>Candidatus Uabimicrobiaceae</taxon>
        <taxon>Candidatus Uabimicrobium</taxon>
    </lineage>
</organism>
<dbReference type="GO" id="GO:0016757">
    <property type="term" value="F:glycosyltransferase activity"/>
    <property type="evidence" value="ECO:0007669"/>
    <property type="project" value="UniProtKB-KW"/>
</dbReference>
<dbReference type="SUPFAM" id="SSF53756">
    <property type="entry name" value="UDP-Glycosyltransferase/glycogen phosphorylase"/>
    <property type="match status" value="1"/>
</dbReference>
<keyword evidence="2 5" id="KW-0808">Transferase</keyword>
<evidence type="ECO:0000313" key="6">
    <source>
        <dbReference type="Proteomes" id="UP000326354"/>
    </source>
</evidence>
<protein>
    <submittedName>
        <fullName evidence="5">Glycosyl transferase</fullName>
    </submittedName>
</protein>
<feature type="domain" description="Glycosyltransferase subfamily 4-like N-terminal" evidence="4">
    <location>
        <begin position="13"/>
        <end position="159"/>
    </location>
</feature>
<feature type="domain" description="Glycosyl transferase family 1" evidence="3">
    <location>
        <begin position="207"/>
        <end position="357"/>
    </location>
</feature>
<gene>
    <name evidence="5" type="ORF">UABAM_03081</name>
</gene>
<accession>A0A5S9IPD3</accession>
<proteinExistence type="predicted"/>
<dbReference type="InterPro" id="IPR001296">
    <property type="entry name" value="Glyco_trans_1"/>
</dbReference>
<dbReference type="PANTHER" id="PTHR12526">
    <property type="entry name" value="GLYCOSYLTRANSFERASE"/>
    <property type="match status" value="1"/>
</dbReference>
<evidence type="ECO:0000256" key="1">
    <source>
        <dbReference type="ARBA" id="ARBA00022676"/>
    </source>
</evidence>
<evidence type="ECO:0000259" key="4">
    <source>
        <dbReference type="Pfam" id="PF13439"/>
    </source>
</evidence>
<dbReference type="EMBL" id="AP019860">
    <property type="protein sequence ID" value="BBM84720.1"/>
    <property type="molecule type" value="Genomic_DNA"/>
</dbReference>
<evidence type="ECO:0000259" key="3">
    <source>
        <dbReference type="Pfam" id="PF00534"/>
    </source>
</evidence>
<evidence type="ECO:0000256" key="2">
    <source>
        <dbReference type="ARBA" id="ARBA00022679"/>
    </source>
</evidence>
<dbReference type="RefSeq" id="WP_151968854.1">
    <property type="nucleotide sequence ID" value="NZ_AP019860.1"/>
</dbReference>
<dbReference type="KEGG" id="uam:UABAM_03081"/>
<dbReference type="Proteomes" id="UP000326354">
    <property type="component" value="Chromosome"/>
</dbReference>
<keyword evidence="1" id="KW-0328">Glycosyltransferase</keyword>
<keyword evidence="6" id="KW-1185">Reference proteome</keyword>
<dbReference type="Pfam" id="PF00534">
    <property type="entry name" value="Glycos_transf_1"/>
    <property type="match status" value="1"/>
</dbReference>
<dbReference type="Gene3D" id="3.40.50.2000">
    <property type="entry name" value="Glycogen Phosphorylase B"/>
    <property type="match status" value="2"/>
</dbReference>
<dbReference type="AlphaFoldDB" id="A0A5S9IPD3"/>
<dbReference type="CDD" id="cd03801">
    <property type="entry name" value="GT4_PimA-like"/>
    <property type="match status" value="1"/>
</dbReference>
<sequence>MKILHLVKTTDGARWALHQVQELRKKNIEIHVALPSLKSGYFADEWRASSAKIYELNADFPVKKIWQYGKVLRKLQSLVEEIKPDLIHSHFVGTTLMVRYALRDKKIPIVFQVPGPLHLESPFYRNWDLKTAGDNDYWIASSKYIASLYRKHGVAENRLFCSYYGSYLNYKQQKNIQELKEKWSLPSDCYIVGNMNYMYAPKYYLGHTLGIKRHELIIDTLGILLKKRTDVFGLLIGGAWGQKNSYERKLRKRAKKLSDRIVLPGYVSSQEYNCWKLFDLVVHTPLSENCGGVNEAMLEKVPIIASNTGALPEVVQHEKTGYLVPHDVTPSHLAEVISNVLDNLEYYQELATAGQKWMRENFDVVNTAEEVFQVYKTILQRV</sequence>
<evidence type="ECO:0000313" key="5">
    <source>
        <dbReference type="EMBL" id="BBM84720.1"/>
    </source>
</evidence>
<name>A0A5S9IPD3_UABAM</name>
<dbReference type="OrthoDB" id="258796at2"/>
<reference evidence="5 6" key="1">
    <citation type="submission" date="2019-08" db="EMBL/GenBank/DDBJ databases">
        <title>Complete genome sequence of Candidatus Uab amorphum.</title>
        <authorList>
            <person name="Shiratori T."/>
            <person name="Suzuki S."/>
            <person name="Kakizawa Y."/>
            <person name="Ishida K."/>
        </authorList>
    </citation>
    <scope>NUCLEOTIDE SEQUENCE [LARGE SCALE GENOMIC DNA]</scope>
    <source>
        <strain evidence="5 6">SRT547</strain>
    </source>
</reference>
<dbReference type="InterPro" id="IPR028098">
    <property type="entry name" value="Glyco_trans_4-like_N"/>
</dbReference>